<dbReference type="AlphaFoldDB" id="A0AAN7AL17"/>
<reference evidence="1" key="2">
    <citation type="submission" date="2023-05" db="EMBL/GenBank/DDBJ databases">
        <authorList>
            <consortium name="Lawrence Berkeley National Laboratory"/>
            <person name="Steindorff A."/>
            <person name="Hensen N."/>
            <person name="Bonometti L."/>
            <person name="Westerberg I."/>
            <person name="Brannstrom I.O."/>
            <person name="Guillou S."/>
            <person name="Cros-Aarteil S."/>
            <person name="Calhoun S."/>
            <person name="Haridas S."/>
            <person name="Kuo A."/>
            <person name="Mondo S."/>
            <person name="Pangilinan J."/>
            <person name="Riley R."/>
            <person name="Labutti K."/>
            <person name="Andreopoulos B."/>
            <person name="Lipzen A."/>
            <person name="Chen C."/>
            <person name="Yanf M."/>
            <person name="Daum C."/>
            <person name="Ng V."/>
            <person name="Clum A."/>
            <person name="Ohm R."/>
            <person name="Martin F."/>
            <person name="Silar P."/>
            <person name="Natvig D."/>
            <person name="Lalanne C."/>
            <person name="Gautier V."/>
            <person name="Ament-Velasquez S.L."/>
            <person name="Kruys A."/>
            <person name="Hutchinson M.I."/>
            <person name="Powell A.J."/>
            <person name="Barry K."/>
            <person name="Miller A.N."/>
            <person name="Grigoriev I.V."/>
            <person name="Debuchy R."/>
            <person name="Gladieux P."/>
            <person name="Thoren M.H."/>
            <person name="Johannesson H."/>
        </authorList>
    </citation>
    <scope>NUCLEOTIDE SEQUENCE</scope>
    <source>
        <strain evidence="1">PSN309</strain>
    </source>
</reference>
<comment type="caution">
    <text evidence="1">The sequence shown here is derived from an EMBL/GenBank/DDBJ whole genome shotgun (WGS) entry which is preliminary data.</text>
</comment>
<evidence type="ECO:0000313" key="2">
    <source>
        <dbReference type="Proteomes" id="UP001302126"/>
    </source>
</evidence>
<keyword evidence="2" id="KW-1185">Reference proteome</keyword>
<evidence type="ECO:0000313" key="1">
    <source>
        <dbReference type="EMBL" id="KAK4189997.1"/>
    </source>
</evidence>
<protein>
    <submittedName>
        <fullName evidence="1">Uncharacterized protein</fullName>
    </submittedName>
</protein>
<gene>
    <name evidence="1" type="ORF">QBC35DRAFT_118104</name>
</gene>
<accession>A0AAN7AL17</accession>
<dbReference type="Proteomes" id="UP001302126">
    <property type="component" value="Unassembled WGS sequence"/>
</dbReference>
<proteinExistence type="predicted"/>
<dbReference type="EMBL" id="MU864370">
    <property type="protein sequence ID" value="KAK4189997.1"/>
    <property type="molecule type" value="Genomic_DNA"/>
</dbReference>
<organism evidence="1 2">
    <name type="scientific">Podospora australis</name>
    <dbReference type="NCBI Taxonomy" id="1536484"/>
    <lineage>
        <taxon>Eukaryota</taxon>
        <taxon>Fungi</taxon>
        <taxon>Dikarya</taxon>
        <taxon>Ascomycota</taxon>
        <taxon>Pezizomycotina</taxon>
        <taxon>Sordariomycetes</taxon>
        <taxon>Sordariomycetidae</taxon>
        <taxon>Sordariales</taxon>
        <taxon>Podosporaceae</taxon>
        <taxon>Podospora</taxon>
    </lineage>
</organism>
<name>A0AAN7AL17_9PEZI</name>
<reference evidence="1" key="1">
    <citation type="journal article" date="2023" name="Mol. Phylogenet. Evol.">
        <title>Genome-scale phylogeny and comparative genomics of the fungal order Sordariales.</title>
        <authorList>
            <person name="Hensen N."/>
            <person name="Bonometti L."/>
            <person name="Westerberg I."/>
            <person name="Brannstrom I.O."/>
            <person name="Guillou S."/>
            <person name="Cros-Aarteil S."/>
            <person name="Calhoun S."/>
            <person name="Haridas S."/>
            <person name="Kuo A."/>
            <person name="Mondo S."/>
            <person name="Pangilinan J."/>
            <person name="Riley R."/>
            <person name="LaButti K."/>
            <person name="Andreopoulos B."/>
            <person name="Lipzen A."/>
            <person name="Chen C."/>
            <person name="Yan M."/>
            <person name="Daum C."/>
            <person name="Ng V."/>
            <person name="Clum A."/>
            <person name="Steindorff A."/>
            <person name="Ohm R.A."/>
            <person name="Martin F."/>
            <person name="Silar P."/>
            <person name="Natvig D.O."/>
            <person name="Lalanne C."/>
            <person name="Gautier V."/>
            <person name="Ament-Velasquez S.L."/>
            <person name="Kruys A."/>
            <person name="Hutchinson M.I."/>
            <person name="Powell A.J."/>
            <person name="Barry K."/>
            <person name="Miller A.N."/>
            <person name="Grigoriev I.V."/>
            <person name="Debuchy R."/>
            <person name="Gladieux P."/>
            <person name="Hiltunen Thoren M."/>
            <person name="Johannesson H."/>
        </authorList>
    </citation>
    <scope>NUCLEOTIDE SEQUENCE</scope>
    <source>
        <strain evidence="1">PSN309</strain>
    </source>
</reference>
<sequence length="204" mass="23736">MMRQTWNHWTECHVLLEHAHTTMRRHGIWTVCRRSLVLVAALLEVTIEPPSLTGSLPFRFFLQCHVAMDATTGRGQPHTHTHTHTHHTTYYSNPRFCHQRMIIQLLENNIHLFPIFPEQWREAVTHHCRLFGAEPSFCQPLVRSYRVWLSSAGYLLYPNAWKALPEVRPVEPKRITRFPCRACVLLRPRSSGNKAPNQPAGCFS</sequence>